<feature type="domain" description="Nitrite/Sulfite reductase ferredoxin-like" evidence="8">
    <location>
        <begin position="72"/>
        <end position="137"/>
    </location>
</feature>
<reference evidence="9 10" key="1">
    <citation type="submission" date="2013-12" db="EMBL/GenBank/DDBJ databases">
        <authorList>
            <person name="Stott M."/>
        </authorList>
    </citation>
    <scope>NUCLEOTIDE SEQUENCE [LARGE SCALE GENOMIC DNA]</scope>
    <source>
        <strain evidence="9 10">K22</strain>
    </source>
</reference>
<dbReference type="EC" id="1.8.7.1" evidence="9"/>
<dbReference type="GO" id="GO:0050311">
    <property type="term" value="F:sulfite reductase (ferredoxin) activity"/>
    <property type="evidence" value="ECO:0007669"/>
    <property type="project" value="UniProtKB-EC"/>
</dbReference>
<keyword evidence="3" id="KW-0479">Metal-binding</keyword>
<dbReference type="GO" id="GO:0020037">
    <property type="term" value="F:heme binding"/>
    <property type="evidence" value="ECO:0007669"/>
    <property type="project" value="InterPro"/>
</dbReference>
<evidence type="ECO:0000256" key="3">
    <source>
        <dbReference type="ARBA" id="ARBA00022723"/>
    </source>
</evidence>
<feature type="domain" description="Nitrite/Sulfite reductase ferredoxin-like" evidence="8">
    <location>
        <begin position="319"/>
        <end position="384"/>
    </location>
</feature>
<keyword evidence="1" id="KW-0004">4Fe-4S</keyword>
<evidence type="ECO:0000313" key="10">
    <source>
        <dbReference type="Proteomes" id="UP000031518"/>
    </source>
</evidence>
<dbReference type="PANTHER" id="PTHR32439:SF9">
    <property type="entry name" value="BLR3264 PROTEIN"/>
    <property type="match status" value="1"/>
</dbReference>
<dbReference type="InterPro" id="IPR006067">
    <property type="entry name" value="NO2/SO3_Rdtase_4Fe4S_dom"/>
</dbReference>
<evidence type="ECO:0000256" key="6">
    <source>
        <dbReference type="ARBA" id="ARBA00023014"/>
    </source>
</evidence>
<dbReference type="AlphaFoldDB" id="A0A0B6WZM0"/>
<dbReference type="OrthoDB" id="9803707at2"/>
<dbReference type="InterPro" id="IPR012675">
    <property type="entry name" value="Beta-grasp_dom_sf"/>
</dbReference>
<dbReference type="Gene3D" id="3.90.480.20">
    <property type="match status" value="1"/>
</dbReference>
<dbReference type="SUPFAM" id="SSF54285">
    <property type="entry name" value="MoaD/ThiS"/>
    <property type="match status" value="1"/>
</dbReference>
<evidence type="ECO:0000256" key="5">
    <source>
        <dbReference type="ARBA" id="ARBA00023004"/>
    </source>
</evidence>
<keyword evidence="5" id="KW-0408">Iron</keyword>
<keyword evidence="4 9" id="KW-0560">Oxidoreductase</keyword>
<keyword evidence="6" id="KW-0411">Iron-sulfur</keyword>
<dbReference type="Gene3D" id="3.10.20.30">
    <property type="match status" value="1"/>
</dbReference>
<sequence length="644" mass="71457">MIAKQTAIGGTSRAVEPTWDLVLKRNSIERMKQEKFPLDIVKELPEMIARGYEAIPEEDIVRLNWWGLTHDKPKVGTFMVRIKVPGGRITPQQLIAVGELSRRYGKNYGELTTRQGIQFHWVRLEELPQVLDAIQAAGLTTVGGEGDTVRNVTSCPVAGVDRDELFDVRPVIAEVVRFFYGNRDYSNLPRKHKYTISACPAQCNAPEIHDVALVGTIKDGRPGFAVRVGGGLSSTPRISRDLGVFIAPEEAVEVLRAITDTWQSNLRYRVSRAKARIKFLVDDYGPEGVRAMVEERLGRRLEDGQAPSPSADTDHLGIHPQKQEGFYYVGVPVPMGWVRGDQLIALGELVGEFAGDVRFTRMQNLIVTGVPEERLAHLARELARIEFEPQLNKVYGRSIACTDHRFCNYSVAETKGKLKEILAELELRFGDAVQDLRIFMDGCPHACAHHWVGDIGLQGTTTTHPVKGVRVEAYDVCLRGGLGTKTAIGKPLLRRLPEDQITEVICRLVGAWLTLRAKRGEDFDFRAFADAHTDDELRAIALGEMSYAVEERAQRPVVCVPGMLLQFSEGADRIEVEARTVREALEALRQRYPRLVDQIVAPDGTLLPSINLFIGEEDVRGLGELDAPLAAGQELIILPALSGG</sequence>
<protein>
    <submittedName>
        <fullName evidence="9">Sulfite reductase (Ferredoxin)</fullName>
        <ecNumber evidence="9">1.8.7.1</ecNumber>
    </submittedName>
</protein>
<keyword evidence="2" id="KW-0349">Heme</keyword>
<dbReference type="Gene3D" id="3.30.413.10">
    <property type="entry name" value="Sulfite Reductase Hemoprotein, domain 1"/>
    <property type="match status" value="2"/>
</dbReference>
<dbReference type="GO" id="GO:0046872">
    <property type="term" value="F:metal ion binding"/>
    <property type="evidence" value="ECO:0007669"/>
    <property type="project" value="UniProtKB-KW"/>
</dbReference>
<proteinExistence type="predicted"/>
<evidence type="ECO:0000256" key="1">
    <source>
        <dbReference type="ARBA" id="ARBA00022485"/>
    </source>
</evidence>
<evidence type="ECO:0000256" key="4">
    <source>
        <dbReference type="ARBA" id="ARBA00023002"/>
    </source>
</evidence>
<dbReference type="Pfam" id="PF03460">
    <property type="entry name" value="NIR_SIR_ferr"/>
    <property type="match status" value="2"/>
</dbReference>
<evidence type="ECO:0000313" key="9">
    <source>
        <dbReference type="EMBL" id="CDM66157.1"/>
    </source>
</evidence>
<dbReference type="InterPro" id="IPR036136">
    <property type="entry name" value="Nit/Sulf_reduc_fer-like_dom_sf"/>
</dbReference>
<dbReference type="InterPro" id="IPR045854">
    <property type="entry name" value="NO2/SO3_Rdtase_4Fe4S_sf"/>
</dbReference>
<name>A0A0B6WZM0_9BACT</name>
<keyword evidence="10" id="KW-1185">Reference proteome</keyword>
<dbReference type="PANTHER" id="PTHR32439">
    <property type="entry name" value="FERREDOXIN--NITRITE REDUCTASE, CHLOROPLASTIC"/>
    <property type="match status" value="1"/>
</dbReference>
<dbReference type="InterPro" id="IPR051329">
    <property type="entry name" value="NIR_SIR_4Fe-4S"/>
</dbReference>
<reference evidence="9 10" key="2">
    <citation type="submission" date="2015-01" db="EMBL/GenBank/DDBJ databases">
        <title>Complete genome sequence of Pyrinomonas methylaliphatogenes type strain K22T.</title>
        <authorList>
            <person name="Lee K.C.Y."/>
            <person name="Power J.F."/>
            <person name="Dunfield P.F."/>
            <person name="Morgan X.C."/>
            <person name="Huttenhower C."/>
            <person name="Stott M.B."/>
        </authorList>
    </citation>
    <scope>NUCLEOTIDE SEQUENCE [LARGE SCALE GENOMIC DNA]</scope>
    <source>
        <strain evidence="9 10">K22</strain>
    </source>
</reference>
<evidence type="ECO:0000259" key="7">
    <source>
        <dbReference type="Pfam" id="PF01077"/>
    </source>
</evidence>
<dbReference type="Proteomes" id="UP000031518">
    <property type="component" value="Unassembled WGS sequence"/>
</dbReference>
<gene>
    <name evidence="9" type="ORF">PYK22_02169</name>
</gene>
<feature type="domain" description="Nitrite/sulphite reductase 4Fe-4S" evidence="7">
    <location>
        <begin position="145"/>
        <end position="300"/>
    </location>
</feature>
<evidence type="ECO:0000256" key="2">
    <source>
        <dbReference type="ARBA" id="ARBA00022617"/>
    </source>
</evidence>
<dbReference type="EMBL" id="CBXV010000007">
    <property type="protein sequence ID" value="CDM66157.1"/>
    <property type="molecule type" value="Genomic_DNA"/>
</dbReference>
<dbReference type="Pfam" id="PF02597">
    <property type="entry name" value="ThiS"/>
    <property type="match status" value="1"/>
</dbReference>
<dbReference type="Pfam" id="PF01077">
    <property type="entry name" value="NIR_SIR"/>
    <property type="match status" value="1"/>
</dbReference>
<dbReference type="SUPFAM" id="SSF56014">
    <property type="entry name" value="Nitrite and sulphite reductase 4Fe-4S domain-like"/>
    <property type="match status" value="2"/>
</dbReference>
<dbReference type="InterPro" id="IPR005117">
    <property type="entry name" value="NiRdtase/SiRdtase_haem-b_fer"/>
</dbReference>
<dbReference type="InterPro" id="IPR016155">
    <property type="entry name" value="Mopterin_synth/thiamin_S_b"/>
</dbReference>
<evidence type="ECO:0000259" key="8">
    <source>
        <dbReference type="Pfam" id="PF03460"/>
    </source>
</evidence>
<dbReference type="RefSeq" id="WP_041977098.1">
    <property type="nucleotide sequence ID" value="NZ_CBXV010000007.1"/>
</dbReference>
<dbReference type="SUPFAM" id="SSF55124">
    <property type="entry name" value="Nitrite/Sulfite reductase N-terminal domain-like"/>
    <property type="match status" value="2"/>
</dbReference>
<dbReference type="STRING" id="454194.PYK22_02169"/>
<dbReference type="InterPro" id="IPR003749">
    <property type="entry name" value="ThiS/MoaD-like"/>
</dbReference>
<organism evidence="9 10">
    <name type="scientific">Pyrinomonas methylaliphatogenes</name>
    <dbReference type="NCBI Taxonomy" id="454194"/>
    <lineage>
        <taxon>Bacteria</taxon>
        <taxon>Pseudomonadati</taxon>
        <taxon>Acidobacteriota</taxon>
        <taxon>Blastocatellia</taxon>
        <taxon>Blastocatellales</taxon>
        <taxon>Pyrinomonadaceae</taxon>
        <taxon>Pyrinomonas</taxon>
    </lineage>
</organism>
<dbReference type="GO" id="GO:0051539">
    <property type="term" value="F:4 iron, 4 sulfur cluster binding"/>
    <property type="evidence" value="ECO:0007669"/>
    <property type="project" value="UniProtKB-KW"/>
</dbReference>
<accession>A0A0B6WZM0</accession>